<evidence type="ECO:0000256" key="1">
    <source>
        <dbReference type="SAM" id="Phobius"/>
    </source>
</evidence>
<gene>
    <name evidence="2" type="ORF">FVEG_08393</name>
</gene>
<proteinExistence type="predicted"/>
<dbReference type="EMBL" id="CM000587">
    <property type="protein sequence ID" value="EWG48710.1"/>
    <property type="molecule type" value="Genomic_DNA"/>
</dbReference>
<sequence length="303" mass="34498">MPHPHQTSECPHLEGRIMMLPNRAEVEARITTTVPVTSGIFNHPVVILSKEIYHGKVAVFVVTSFDGTPIENRHPDPIRRQSYLPIRPARHPDTRCDLIAAHGKTMKKNSYVNIKDIHEIPFVALRSCWRDNDLHLETTSYQILTSELWKRNLGDLVIRLDGHGIFERSGQSASSEVPVPVRASHQSLRRDTSFARTSSSPPSASYGTFTQNSMASYPRSYASVLANSNAARDYNLPSRVYQFQQSVPVMHGDISSQPSRFRTEQRHYDEVNLETRWPNWLTIIAIICFLVAVWYYFANPVVD</sequence>
<evidence type="ECO:0000313" key="3">
    <source>
        <dbReference type="Proteomes" id="UP000009096"/>
    </source>
</evidence>
<dbReference type="PANTHER" id="PTHR37048:SF2">
    <property type="entry name" value="QUESTIONABLE PROTEIN"/>
    <property type="match status" value="1"/>
</dbReference>
<keyword evidence="3" id="KW-1185">Reference proteome</keyword>
<keyword evidence="1" id="KW-1133">Transmembrane helix</keyword>
<dbReference type="PANTHER" id="PTHR37048">
    <property type="entry name" value="QUESTIONABLE PROTEIN"/>
    <property type="match status" value="1"/>
</dbReference>
<evidence type="ECO:0000313" key="2">
    <source>
        <dbReference type="EMBL" id="EWG48710.1"/>
    </source>
</evidence>
<dbReference type="RefSeq" id="XP_018754901.1">
    <property type="nucleotide sequence ID" value="XM_018897287.1"/>
</dbReference>
<accession>W7MMD7</accession>
<dbReference type="GeneID" id="30066131"/>
<dbReference type="OrthoDB" id="3537171at2759"/>
<dbReference type="KEGG" id="fvr:FVEG_08393"/>
<dbReference type="EMBL" id="DS022252">
    <property type="protein sequence ID" value="EWG48710.1"/>
    <property type="molecule type" value="Genomic_DNA"/>
</dbReference>
<feature type="transmembrane region" description="Helical" evidence="1">
    <location>
        <begin position="277"/>
        <end position="297"/>
    </location>
</feature>
<name>W7MMD7_GIBM7</name>
<organism evidence="2 3">
    <name type="scientific">Gibberella moniliformis (strain M3125 / FGSC 7600)</name>
    <name type="common">Maize ear and stalk rot fungus</name>
    <name type="synonym">Fusarium verticillioides</name>
    <dbReference type="NCBI Taxonomy" id="334819"/>
    <lineage>
        <taxon>Eukaryota</taxon>
        <taxon>Fungi</taxon>
        <taxon>Dikarya</taxon>
        <taxon>Ascomycota</taxon>
        <taxon>Pezizomycotina</taxon>
        <taxon>Sordariomycetes</taxon>
        <taxon>Hypocreomycetidae</taxon>
        <taxon>Hypocreales</taxon>
        <taxon>Nectriaceae</taxon>
        <taxon>Fusarium</taxon>
        <taxon>Fusarium fujikuroi species complex</taxon>
    </lineage>
</organism>
<keyword evidence="1" id="KW-0472">Membrane</keyword>
<dbReference type="AlphaFoldDB" id="W7MMD7"/>
<dbReference type="Proteomes" id="UP000009096">
    <property type="component" value="Chromosome 10"/>
</dbReference>
<dbReference type="STRING" id="334819.W7MMD7"/>
<keyword evidence="1" id="KW-0812">Transmembrane</keyword>
<protein>
    <submittedName>
        <fullName evidence="2">Uncharacterized protein</fullName>
    </submittedName>
</protein>
<dbReference type="VEuPathDB" id="FungiDB:FVEG_08393"/>
<reference evidence="2 3" key="1">
    <citation type="journal article" date="2010" name="Nature">
        <title>Comparative genomics reveals mobile pathogenicity chromosomes in Fusarium.</title>
        <authorList>
            <person name="Ma L.J."/>
            <person name="van der Does H.C."/>
            <person name="Borkovich K.A."/>
            <person name="Coleman J.J."/>
            <person name="Daboussi M.J."/>
            <person name="Di Pietro A."/>
            <person name="Dufresne M."/>
            <person name="Freitag M."/>
            <person name="Grabherr M."/>
            <person name="Henrissat B."/>
            <person name="Houterman P.M."/>
            <person name="Kang S."/>
            <person name="Shim W.B."/>
            <person name="Woloshuk C."/>
            <person name="Xie X."/>
            <person name="Xu J.R."/>
            <person name="Antoniw J."/>
            <person name="Baker S.E."/>
            <person name="Bluhm B.H."/>
            <person name="Breakspear A."/>
            <person name="Brown D.W."/>
            <person name="Butchko R.A."/>
            <person name="Chapman S."/>
            <person name="Coulson R."/>
            <person name="Coutinho P.M."/>
            <person name="Danchin E.G."/>
            <person name="Diener A."/>
            <person name="Gale L.R."/>
            <person name="Gardiner D.M."/>
            <person name="Goff S."/>
            <person name="Hammond-Kosack K.E."/>
            <person name="Hilburn K."/>
            <person name="Hua-Van A."/>
            <person name="Jonkers W."/>
            <person name="Kazan K."/>
            <person name="Kodira C.D."/>
            <person name="Koehrsen M."/>
            <person name="Kumar L."/>
            <person name="Lee Y.H."/>
            <person name="Li L."/>
            <person name="Manners J.M."/>
            <person name="Miranda-Saavedra D."/>
            <person name="Mukherjee M."/>
            <person name="Park G."/>
            <person name="Park J."/>
            <person name="Park S.Y."/>
            <person name="Proctor R.H."/>
            <person name="Regev A."/>
            <person name="Ruiz-Roldan M.C."/>
            <person name="Sain D."/>
            <person name="Sakthikumar S."/>
            <person name="Sykes S."/>
            <person name="Schwartz D.C."/>
            <person name="Turgeon B.G."/>
            <person name="Wapinski I."/>
            <person name="Yoder O."/>
            <person name="Young S."/>
            <person name="Zeng Q."/>
            <person name="Zhou S."/>
            <person name="Galagan J."/>
            <person name="Cuomo C.A."/>
            <person name="Kistler H.C."/>
            <person name="Rep M."/>
        </authorList>
    </citation>
    <scope>NUCLEOTIDE SEQUENCE [LARGE SCALE GENOMIC DNA]</scope>
    <source>
        <strain evidence="3">M3125 / FGSC 7600</strain>
    </source>
</reference>